<evidence type="ECO:0000313" key="1">
    <source>
        <dbReference type="EMBL" id="GFY00654.1"/>
    </source>
</evidence>
<gene>
    <name evidence="1" type="ORF">TNCV_2140481</name>
</gene>
<evidence type="ECO:0000313" key="2">
    <source>
        <dbReference type="Proteomes" id="UP000887159"/>
    </source>
</evidence>
<dbReference type="InterPro" id="IPR036397">
    <property type="entry name" value="RNaseH_sf"/>
</dbReference>
<proteinExistence type="predicted"/>
<sequence length="78" mass="8943">MVVIGGTLTAHRYVDGILRTVLLPFHLQYPGLIFQKDKAKPHTTRVAMNCLTAYQTLPWPTRSPYPSQIEDVWDMMGR</sequence>
<reference evidence="1" key="1">
    <citation type="submission" date="2020-08" db="EMBL/GenBank/DDBJ databases">
        <title>Multicomponent nature underlies the extraordinary mechanical properties of spider dragline silk.</title>
        <authorList>
            <person name="Kono N."/>
            <person name="Nakamura H."/>
            <person name="Mori M."/>
            <person name="Yoshida Y."/>
            <person name="Ohtoshi R."/>
            <person name="Malay A.D."/>
            <person name="Moran D.A.P."/>
            <person name="Tomita M."/>
            <person name="Numata K."/>
            <person name="Arakawa K."/>
        </authorList>
    </citation>
    <scope>NUCLEOTIDE SEQUENCE</scope>
</reference>
<keyword evidence="2" id="KW-1185">Reference proteome</keyword>
<dbReference type="GO" id="GO:0003676">
    <property type="term" value="F:nucleic acid binding"/>
    <property type="evidence" value="ECO:0007669"/>
    <property type="project" value="InterPro"/>
</dbReference>
<name>A0A8X6VAR4_TRICX</name>
<organism evidence="1 2">
    <name type="scientific">Trichonephila clavipes</name>
    <name type="common">Golden silk orbweaver</name>
    <name type="synonym">Nephila clavipes</name>
    <dbReference type="NCBI Taxonomy" id="2585209"/>
    <lineage>
        <taxon>Eukaryota</taxon>
        <taxon>Metazoa</taxon>
        <taxon>Ecdysozoa</taxon>
        <taxon>Arthropoda</taxon>
        <taxon>Chelicerata</taxon>
        <taxon>Arachnida</taxon>
        <taxon>Araneae</taxon>
        <taxon>Araneomorphae</taxon>
        <taxon>Entelegynae</taxon>
        <taxon>Araneoidea</taxon>
        <taxon>Nephilidae</taxon>
        <taxon>Trichonephila</taxon>
    </lineage>
</organism>
<protein>
    <submittedName>
        <fullName evidence="1">Transposable element Tc1 transposase</fullName>
    </submittedName>
</protein>
<dbReference type="Proteomes" id="UP000887159">
    <property type="component" value="Unassembled WGS sequence"/>
</dbReference>
<accession>A0A8X6VAR4</accession>
<dbReference type="EMBL" id="BMAU01021221">
    <property type="protein sequence ID" value="GFY00654.1"/>
    <property type="molecule type" value="Genomic_DNA"/>
</dbReference>
<dbReference type="AlphaFoldDB" id="A0A8X6VAR4"/>
<comment type="caution">
    <text evidence="1">The sequence shown here is derived from an EMBL/GenBank/DDBJ whole genome shotgun (WGS) entry which is preliminary data.</text>
</comment>
<dbReference type="Gene3D" id="3.30.420.10">
    <property type="entry name" value="Ribonuclease H-like superfamily/Ribonuclease H"/>
    <property type="match status" value="1"/>
</dbReference>